<feature type="transmembrane region" description="Helical" evidence="1">
    <location>
        <begin position="46"/>
        <end position="64"/>
    </location>
</feature>
<dbReference type="RefSeq" id="WP_196835466.1">
    <property type="nucleotide sequence ID" value="NZ_JADOTZ010000001.1"/>
</dbReference>
<keyword evidence="1" id="KW-1133">Transmembrane helix</keyword>
<keyword evidence="3" id="KW-1185">Reference proteome</keyword>
<reference evidence="2" key="1">
    <citation type="submission" date="2020-11" db="EMBL/GenBank/DDBJ databases">
        <title>Sequencing the genomes of 1000 actinobacteria strains.</title>
        <authorList>
            <person name="Klenk H.-P."/>
        </authorList>
    </citation>
    <scope>NUCLEOTIDE SEQUENCE</scope>
    <source>
        <strain evidence="2">DSM 26152</strain>
    </source>
</reference>
<comment type="caution">
    <text evidence="2">The sequence shown here is derived from an EMBL/GenBank/DDBJ whole genome shotgun (WGS) entry which is preliminary data.</text>
</comment>
<evidence type="ECO:0000256" key="1">
    <source>
        <dbReference type="SAM" id="Phobius"/>
    </source>
</evidence>
<feature type="transmembrane region" description="Helical" evidence="1">
    <location>
        <begin position="162"/>
        <end position="179"/>
    </location>
</feature>
<keyword evidence="1" id="KW-0472">Membrane</keyword>
<accession>A0A931DC23</accession>
<feature type="transmembrane region" description="Helical" evidence="1">
    <location>
        <begin position="185"/>
        <end position="205"/>
    </location>
</feature>
<dbReference type="EMBL" id="JADOTZ010000001">
    <property type="protein sequence ID" value="MBG6084113.1"/>
    <property type="molecule type" value="Genomic_DNA"/>
</dbReference>
<organism evidence="2 3">
    <name type="scientific">Zhihengliuella flava</name>
    <dbReference type="NCBI Taxonomy" id="1285193"/>
    <lineage>
        <taxon>Bacteria</taxon>
        <taxon>Bacillati</taxon>
        <taxon>Actinomycetota</taxon>
        <taxon>Actinomycetes</taxon>
        <taxon>Micrococcales</taxon>
        <taxon>Micrococcaceae</taxon>
        <taxon>Zhihengliuella</taxon>
    </lineage>
</organism>
<sequence length="230" mass="24362">MDQLFSTLFNQPFGTDTGLQVALSAVSTLLTAIALMVLAHRNDLGWWFQILAVFAGPLVLALTFGYEGLFYAVPALGIAAYGLWRYSAFDLRGKFTRLVPPAGFSIGQLAWGVALVALLTAAQWGPFLFTSAIIDAPMTWLQFGALAVTTASFVGIAQGVRWAWLASAAGTAAYLGWLLTFAPGFGSLLVLVLQFLAALYGFVLAGASRRGPEVDDAQQGAAYPPSPYAG</sequence>
<dbReference type="AlphaFoldDB" id="A0A931DC23"/>
<feature type="transmembrane region" description="Helical" evidence="1">
    <location>
        <begin position="109"/>
        <end position="134"/>
    </location>
</feature>
<protein>
    <recommendedName>
        <fullName evidence="4">Nicotinamide mononucleotide transporter</fullName>
    </recommendedName>
</protein>
<evidence type="ECO:0000313" key="3">
    <source>
        <dbReference type="Proteomes" id="UP000625033"/>
    </source>
</evidence>
<evidence type="ECO:0000313" key="2">
    <source>
        <dbReference type="EMBL" id="MBG6084113.1"/>
    </source>
</evidence>
<feature type="transmembrane region" description="Helical" evidence="1">
    <location>
        <begin position="20"/>
        <end position="39"/>
    </location>
</feature>
<dbReference type="Proteomes" id="UP000625033">
    <property type="component" value="Unassembled WGS sequence"/>
</dbReference>
<keyword evidence="1" id="KW-0812">Transmembrane</keyword>
<name>A0A931DC23_9MICC</name>
<feature type="transmembrane region" description="Helical" evidence="1">
    <location>
        <begin position="140"/>
        <end position="157"/>
    </location>
</feature>
<proteinExistence type="predicted"/>
<feature type="transmembrane region" description="Helical" evidence="1">
    <location>
        <begin position="70"/>
        <end position="88"/>
    </location>
</feature>
<evidence type="ECO:0008006" key="4">
    <source>
        <dbReference type="Google" id="ProtNLM"/>
    </source>
</evidence>
<gene>
    <name evidence="2" type="ORF">IW252_000880</name>
</gene>